<dbReference type="PANTHER" id="PTHR43780">
    <property type="entry name" value="1-AMINOCYCLOPROPANE-1-CARBOXYLATE DEAMINASE-RELATED"/>
    <property type="match status" value="1"/>
</dbReference>
<evidence type="ECO:0000313" key="7">
    <source>
        <dbReference type="EMBL" id="SCC70861.1"/>
    </source>
</evidence>
<dbReference type="PIRSF" id="PIRSF006278">
    <property type="entry name" value="ACCD_DCysDesulf"/>
    <property type="match status" value="1"/>
</dbReference>
<dbReference type="Proteomes" id="UP000243661">
    <property type="component" value="Unassembled WGS sequence"/>
</dbReference>
<dbReference type="Gene3D" id="3.40.50.1100">
    <property type="match status" value="2"/>
</dbReference>
<dbReference type="SUPFAM" id="SSF53686">
    <property type="entry name" value="Tryptophan synthase beta subunit-like PLP-dependent enzymes"/>
    <property type="match status" value="1"/>
</dbReference>
<sequence>MDIAFGNNSPMNHSAIFDQIAQSVTYQKLNLSSQLTVTVKRLDQIHPYISGNKFFKLKYNFSAAHHLGLNKVLTFGGAYSNHIAATAYAAHLLGIESVGIIRGEELAHQPLNHTLNLAAELGMQLHFVSREQYRQRDQPEYLTALTQQFPEYFIIPEGGTNALAIQGCKEILSHEDVQNYDVICCAVGTGGTISGLIEASSAQQTILGFSALKGDFLKRDIHKWTQKTNWQLTDAYCGAGYAKTTPELLKFMQSFEIEHAIPLEQVYTAKMMKGILDLIQHHYFPQGSRILVIHTGGLQGRTNHRDQT</sequence>
<evidence type="ECO:0000256" key="3">
    <source>
        <dbReference type="ARBA" id="ARBA00022898"/>
    </source>
</evidence>
<gene>
    <name evidence="7" type="ORF">GA0116959_101205</name>
</gene>
<dbReference type="EMBL" id="FMBK01000001">
    <property type="protein sequence ID" value="SCC70861.1"/>
    <property type="molecule type" value="Genomic_DNA"/>
</dbReference>
<dbReference type="InterPro" id="IPR036052">
    <property type="entry name" value="TrpB-like_PALP_sf"/>
</dbReference>
<reference evidence="7 8" key="1">
    <citation type="submission" date="2016-08" db="EMBL/GenBank/DDBJ databases">
        <authorList>
            <person name="Seilhamer J.J."/>
        </authorList>
    </citation>
    <scope>NUCLEOTIDE SEQUENCE [LARGE SCALE GENOMIC DNA]</scope>
    <source>
        <strain evidence="7 8">ANC 4874</strain>
    </source>
</reference>
<feature type="domain" description="Tryptophan synthase beta chain-like PALP" evidence="6">
    <location>
        <begin position="34"/>
        <end position="296"/>
    </location>
</feature>
<name>A0A1C4GSV1_9GAMM</name>
<evidence type="ECO:0000259" key="6">
    <source>
        <dbReference type="Pfam" id="PF00291"/>
    </source>
</evidence>
<comment type="similarity">
    <text evidence="2">Belongs to the ACC deaminase/D-cysteine desulfhydrase family.</text>
</comment>
<evidence type="ECO:0000256" key="1">
    <source>
        <dbReference type="ARBA" id="ARBA00001933"/>
    </source>
</evidence>
<keyword evidence="3 5" id="KW-0663">Pyridoxal phosphate</keyword>
<dbReference type="GO" id="GO:0019148">
    <property type="term" value="F:D-cysteine desulfhydrase activity"/>
    <property type="evidence" value="ECO:0007669"/>
    <property type="project" value="TreeGrafter"/>
</dbReference>
<dbReference type="Pfam" id="PF00291">
    <property type="entry name" value="PALP"/>
    <property type="match status" value="1"/>
</dbReference>
<evidence type="ECO:0000256" key="2">
    <source>
        <dbReference type="ARBA" id="ARBA00008639"/>
    </source>
</evidence>
<dbReference type="InterPro" id="IPR001926">
    <property type="entry name" value="TrpB-like_PALP"/>
</dbReference>
<feature type="active site" description="Nucleophile" evidence="4">
    <location>
        <position position="80"/>
    </location>
</feature>
<organism evidence="7 8">
    <name type="scientific">Acinetobacter albensis</name>
    <dbReference type="NCBI Taxonomy" id="1673609"/>
    <lineage>
        <taxon>Bacteria</taxon>
        <taxon>Pseudomonadati</taxon>
        <taxon>Pseudomonadota</taxon>
        <taxon>Gammaproteobacteria</taxon>
        <taxon>Moraxellales</taxon>
        <taxon>Moraxellaceae</taxon>
        <taxon>Acinetobacter</taxon>
    </lineage>
</organism>
<accession>A0A1C4GSV1</accession>
<evidence type="ECO:0000256" key="4">
    <source>
        <dbReference type="PIRSR" id="PIRSR006278-1"/>
    </source>
</evidence>
<dbReference type="PANTHER" id="PTHR43780:SF2">
    <property type="entry name" value="1-AMINOCYCLOPROPANE-1-CARBOXYLATE DEAMINASE-RELATED"/>
    <property type="match status" value="1"/>
</dbReference>
<evidence type="ECO:0000256" key="5">
    <source>
        <dbReference type="PIRSR" id="PIRSR006278-2"/>
    </source>
</evidence>
<comment type="cofactor">
    <cofactor evidence="1">
        <name>pyridoxal 5'-phosphate</name>
        <dbReference type="ChEBI" id="CHEBI:597326"/>
    </cofactor>
</comment>
<proteinExistence type="inferred from homology"/>
<evidence type="ECO:0000313" key="8">
    <source>
        <dbReference type="Proteomes" id="UP000243661"/>
    </source>
</evidence>
<dbReference type="InterPro" id="IPR027278">
    <property type="entry name" value="ACCD_DCysDesulf"/>
</dbReference>
<protein>
    <submittedName>
        <fullName evidence="7">1-aminocyclopropane-1-carboxylate deaminase/D-cysteine desulfhydrase, PLP-dependent ACC family</fullName>
    </submittedName>
</protein>
<dbReference type="AlphaFoldDB" id="A0A1C4GSV1"/>
<feature type="modified residue" description="N6-(pyridoxal phosphate)lysine" evidence="5">
    <location>
        <position position="53"/>
    </location>
</feature>